<name>A0A4Y2BUT6_ARAVE</name>
<dbReference type="Proteomes" id="UP000499080">
    <property type="component" value="Unassembled WGS sequence"/>
</dbReference>
<protein>
    <submittedName>
        <fullName evidence="1">Uncharacterized protein</fullName>
    </submittedName>
</protein>
<dbReference type="AlphaFoldDB" id="A0A4Y2BUT6"/>
<evidence type="ECO:0000313" key="1">
    <source>
        <dbReference type="EMBL" id="GBL95960.1"/>
    </source>
</evidence>
<comment type="caution">
    <text evidence="1">The sequence shown here is derived from an EMBL/GenBank/DDBJ whole genome shotgun (WGS) entry which is preliminary data.</text>
</comment>
<keyword evidence="2" id="KW-1185">Reference proteome</keyword>
<dbReference type="EMBL" id="BGPR01000115">
    <property type="protein sequence ID" value="GBL95960.1"/>
    <property type="molecule type" value="Genomic_DNA"/>
</dbReference>
<accession>A0A4Y2BUT6</accession>
<reference evidence="1 2" key="1">
    <citation type="journal article" date="2019" name="Sci. Rep.">
        <title>Orb-weaving spider Araneus ventricosus genome elucidates the spidroin gene catalogue.</title>
        <authorList>
            <person name="Kono N."/>
            <person name="Nakamura H."/>
            <person name="Ohtoshi R."/>
            <person name="Moran D.A.P."/>
            <person name="Shinohara A."/>
            <person name="Yoshida Y."/>
            <person name="Fujiwara M."/>
            <person name="Mori M."/>
            <person name="Tomita M."/>
            <person name="Arakawa K."/>
        </authorList>
    </citation>
    <scope>NUCLEOTIDE SEQUENCE [LARGE SCALE GENOMIC DNA]</scope>
</reference>
<organism evidence="1 2">
    <name type="scientific">Araneus ventricosus</name>
    <name type="common">Orbweaver spider</name>
    <name type="synonym">Epeira ventricosa</name>
    <dbReference type="NCBI Taxonomy" id="182803"/>
    <lineage>
        <taxon>Eukaryota</taxon>
        <taxon>Metazoa</taxon>
        <taxon>Ecdysozoa</taxon>
        <taxon>Arthropoda</taxon>
        <taxon>Chelicerata</taxon>
        <taxon>Arachnida</taxon>
        <taxon>Araneae</taxon>
        <taxon>Araneomorphae</taxon>
        <taxon>Entelegynae</taxon>
        <taxon>Araneoidea</taxon>
        <taxon>Araneidae</taxon>
        <taxon>Araneus</taxon>
    </lineage>
</organism>
<proteinExistence type="predicted"/>
<gene>
    <name evidence="1" type="ORF">AVEN_227177_1</name>
</gene>
<sequence>MGRRECQKSSYEHSSDFDPGASKNAYAALPPLPPCFVWSKMHARGQSGAVDFEIPNFSPSLRRFFGRVERRIRFLLWQKHTNLISLCEAYKKSAVDSKNDGTERELWTEFSVLSGIDNSAGISNLA</sequence>
<evidence type="ECO:0000313" key="2">
    <source>
        <dbReference type="Proteomes" id="UP000499080"/>
    </source>
</evidence>